<keyword evidence="2" id="KW-1185">Reference proteome</keyword>
<gene>
    <name evidence="1" type="ORF">BAGA_19100</name>
</gene>
<evidence type="ECO:0000313" key="2">
    <source>
        <dbReference type="Proteomes" id="UP000027778"/>
    </source>
</evidence>
<dbReference type="RefSeq" id="WP_033677389.1">
    <property type="nucleotide sequence ID" value="NZ_JOTM01000030.1"/>
</dbReference>
<accession>A0A073KJL0</accession>
<dbReference type="EMBL" id="JOTM01000030">
    <property type="protein sequence ID" value="KEK22508.1"/>
    <property type="molecule type" value="Genomic_DNA"/>
</dbReference>
<dbReference type="Gene3D" id="3.40.50.300">
    <property type="entry name" value="P-loop containing nucleotide triphosphate hydrolases"/>
    <property type="match status" value="1"/>
</dbReference>
<proteinExistence type="predicted"/>
<keyword evidence="1" id="KW-0067">ATP-binding</keyword>
<evidence type="ECO:0000313" key="1">
    <source>
        <dbReference type="EMBL" id="KEK22508.1"/>
    </source>
</evidence>
<dbReference type="GO" id="GO:0004386">
    <property type="term" value="F:helicase activity"/>
    <property type="evidence" value="ECO:0007669"/>
    <property type="project" value="UniProtKB-KW"/>
</dbReference>
<organism evidence="1 2">
    <name type="scientific">Bacillus gaemokensis</name>
    <dbReference type="NCBI Taxonomy" id="574375"/>
    <lineage>
        <taxon>Bacteria</taxon>
        <taxon>Bacillati</taxon>
        <taxon>Bacillota</taxon>
        <taxon>Bacilli</taxon>
        <taxon>Bacillales</taxon>
        <taxon>Bacillaceae</taxon>
        <taxon>Bacillus</taxon>
        <taxon>Bacillus cereus group</taxon>
    </lineage>
</organism>
<dbReference type="InterPro" id="IPR027417">
    <property type="entry name" value="P-loop_NTPase"/>
</dbReference>
<reference evidence="1 2" key="1">
    <citation type="submission" date="2014-06" db="EMBL/GenBank/DDBJ databases">
        <title>Draft genome sequence of Bacillus gaemokensis JCM 15801 (MCCC 1A00707).</title>
        <authorList>
            <person name="Lai Q."/>
            <person name="Liu Y."/>
            <person name="Shao Z."/>
        </authorList>
    </citation>
    <scope>NUCLEOTIDE SEQUENCE [LARGE SCALE GENOMIC DNA]</scope>
    <source>
        <strain evidence="1 2">JCM 15801</strain>
    </source>
</reference>
<dbReference type="SUPFAM" id="SSF52540">
    <property type="entry name" value="P-loop containing nucleoside triphosphate hydrolases"/>
    <property type="match status" value="1"/>
</dbReference>
<dbReference type="Proteomes" id="UP000027778">
    <property type="component" value="Unassembled WGS sequence"/>
</dbReference>
<name>A0A073KJL0_9BACI</name>
<sequence length="447" mass="50171">MNYGEMLLSKVIDTANPVQLNHVTERDFVTEAERKAYRFIKDYVETNRGKTPDFRTLVAEVDGFTYVPQVEDSFEYLTKQVKSYSAKIEVMELLQNEAPTQFEEKDGNSFLEWLREKVDGVITRTNVRDKVGTSLKADANKFLEEYERRKKGESYRIWHSRFPFINKAIGGYVSSNVYTIYGKSGRGKSATTIEEGVEMAFQGANVLIWLMEMGWYEGMVRLYTSISSRIGATVAELDGVNLEAGFDSKEIRHGKLSEEFEAGFKAFLANINEILPGNIIVRGVDDDDFHRRDLRQLEVDITETKADVVIVDPFYYLDYETNTSKTAGGDAAATSKALRRLAGKTGVVMFAITQADEVDNGEDDDGNRELRLPKRSEVKKTKALLEDAALLIAVDTDAKQGRGMIGINKGRDGGEGESAEIIYMPQIGVIKEMETGEQAAKQFTSVF</sequence>
<keyword evidence="1" id="KW-0378">Hydrolase</keyword>
<dbReference type="eggNOG" id="COG0305">
    <property type="taxonomic scope" value="Bacteria"/>
</dbReference>
<protein>
    <submittedName>
        <fullName evidence="1">DNA helicase</fullName>
    </submittedName>
</protein>
<comment type="caution">
    <text evidence="1">The sequence shown here is derived from an EMBL/GenBank/DDBJ whole genome shotgun (WGS) entry which is preliminary data.</text>
</comment>
<dbReference type="OrthoDB" id="2914472at2"/>
<keyword evidence="1" id="KW-0347">Helicase</keyword>
<dbReference type="AlphaFoldDB" id="A0A073KJL0"/>
<dbReference type="STRING" id="574375.AZF08_13805"/>
<keyword evidence="1" id="KW-0547">Nucleotide-binding</keyword>